<dbReference type="NCBIfam" id="TIGR03513">
    <property type="entry name" value="GldL_gliding"/>
    <property type="match status" value="1"/>
</dbReference>
<feature type="transmembrane region" description="Helical" evidence="1">
    <location>
        <begin position="19"/>
        <end position="36"/>
    </location>
</feature>
<dbReference type="Proteomes" id="UP000605676">
    <property type="component" value="Unassembled WGS sequence"/>
</dbReference>
<keyword evidence="1" id="KW-0812">Transmembrane</keyword>
<evidence type="ECO:0000313" key="3">
    <source>
        <dbReference type="EMBL" id="MBK3517557.1"/>
    </source>
</evidence>
<sequence>MSISEFVESPAYKNVMGKVYGLGAAVVILGALWKILHLPGATAMLIAGLGTEAVIFALSAFEKPHEMPDWGLVYPELHGLEPRGHATGNGGGSELAALVQSGNLEDKDIAKLTEGIRKLSDTSSQLSDLGNATVATDAYINNMKNAGEAVGQFATQQASMAQNSEALANVYASSGESLKAHFETLSNNNQSYGEKLGDVTKNLAAINSAYELQLQGVNSQVQASQALTEGLTEITGQFQQSANDAKVYREQVAQLSQSVSELNAIYGNMLSAMNMGNK</sequence>
<feature type="domain" description="Gliding motility protein GldL-like N-terminal" evidence="2">
    <location>
        <begin position="19"/>
        <end position="78"/>
    </location>
</feature>
<organism evidence="3 4">
    <name type="scientific">Carboxylicivirga marina</name>
    <dbReference type="NCBI Taxonomy" id="2800988"/>
    <lineage>
        <taxon>Bacteria</taxon>
        <taxon>Pseudomonadati</taxon>
        <taxon>Bacteroidota</taxon>
        <taxon>Bacteroidia</taxon>
        <taxon>Marinilabiliales</taxon>
        <taxon>Marinilabiliaceae</taxon>
        <taxon>Carboxylicivirga</taxon>
    </lineage>
</organism>
<proteinExistence type="predicted"/>
<protein>
    <submittedName>
        <fullName evidence="3">Gliding motility protein GldL</fullName>
    </submittedName>
</protein>
<gene>
    <name evidence="3" type="primary">gldL</name>
    <name evidence="3" type="ORF">JIV24_09445</name>
</gene>
<accession>A0ABS1HIS2</accession>
<evidence type="ECO:0000313" key="4">
    <source>
        <dbReference type="Proteomes" id="UP000605676"/>
    </source>
</evidence>
<evidence type="ECO:0000256" key="1">
    <source>
        <dbReference type="SAM" id="Phobius"/>
    </source>
</evidence>
<dbReference type="EMBL" id="JAENRR010000018">
    <property type="protein sequence ID" value="MBK3517557.1"/>
    <property type="molecule type" value="Genomic_DNA"/>
</dbReference>
<dbReference type="RefSeq" id="WP_200464786.1">
    <property type="nucleotide sequence ID" value="NZ_JAENRR010000018.1"/>
</dbReference>
<reference evidence="3 4" key="1">
    <citation type="submission" date="2021-01" db="EMBL/GenBank/DDBJ databases">
        <title>Carboxyliciviraga sp.nov., isolated from coastal sediments.</title>
        <authorList>
            <person name="Lu D."/>
            <person name="Zhang T."/>
        </authorList>
    </citation>
    <scope>NUCLEOTIDE SEQUENCE [LARGE SCALE GENOMIC DNA]</scope>
    <source>
        <strain evidence="3 4">N1Y132</strain>
    </source>
</reference>
<dbReference type="Pfam" id="PF22827">
    <property type="entry name" value="GldL_N"/>
    <property type="match status" value="1"/>
</dbReference>
<keyword evidence="1" id="KW-0472">Membrane</keyword>
<name>A0ABS1HIS2_9BACT</name>
<keyword evidence="4" id="KW-1185">Reference proteome</keyword>
<keyword evidence="1" id="KW-1133">Transmembrane helix</keyword>
<comment type="caution">
    <text evidence="3">The sequence shown here is derived from an EMBL/GenBank/DDBJ whole genome shotgun (WGS) entry which is preliminary data.</text>
</comment>
<dbReference type="InterPro" id="IPR055087">
    <property type="entry name" value="GldL-like_N"/>
</dbReference>
<dbReference type="InterPro" id="IPR019852">
    <property type="entry name" value="Motility-assoc_prot_GldL"/>
</dbReference>
<evidence type="ECO:0000259" key="2">
    <source>
        <dbReference type="Pfam" id="PF22827"/>
    </source>
</evidence>